<feature type="transmembrane region" description="Helical" evidence="7">
    <location>
        <begin position="452"/>
        <end position="472"/>
    </location>
</feature>
<feature type="transmembrane region" description="Helical" evidence="7">
    <location>
        <begin position="823"/>
        <end position="843"/>
    </location>
</feature>
<keyword evidence="2" id="KW-1003">Cell membrane</keyword>
<evidence type="ECO:0000259" key="9">
    <source>
        <dbReference type="Pfam" id="PF12704"/>
    </source>
</evidence>
<evidence type="ECO:0000256" key="6">
    <source>
        <dbReference type="ARBA" id="ARBA00038076"/>
    </source>
</evidence>
<comment type="caution">
    <text evidence="10">The sequence shown here is derived from an EMBL/GenBank/DDBJ whole genome shotgun (WGS) entry which is preliminary data.</text>
</comment>
<accession>A0AA37Q2X3</accession>
<feature type="domain" description="ABC3 transporter permease C-terminal" evidence="8">
    <location>
        <begin position="771"/>
        <end position="884"/>
    </location>
</feature>
<dbReference type="PANTHER" id="PTHR30572:SF4">
    <property type="entry name" value="ABC TRANSPORTER PERMEASE YTRF"/>
    <property type="match status" value="1"/>
</dbReference>
<feature type="domain" description="MacB-like periplasmic core" evidence="9">
    <location>
        <begin position="512"/>
        <end position="724"/>
    </location>
</feature>
<name>A0AA37Q2X3_9BACT</name>
<dbReference type="RefSeq" id="WP_284350050.1">
    <property type="nucleotide sequence ID" value="NZ_BRXS01000003.1"/>
</dbReference>
<evidence type="ECO:0008006" key="12">
    <source>
        <dbReference type="Google" id="ProtNLM"/>
    </source>
</evidence>
<dbReference type="InterPro" id="IPR003838">
    <property type="entry name" value="ABC3_permease_C"/>
</dbReference>
<evidence type="ECO:0000259" key="8">
    <source>
        <dbReference type="Pfam" id="PF02687"/>
    </source>
</evidence>
<keyword evidence="3 7" id="KW-0812">Transmembrane</keyword>
<dbReference type="AlphaFoldDB" id="A0AA37Q2X3"/>
<evidence type="ECO:0000256" key="3">
    <source>
        <dbReference type="ARBA" id="ARBA00022692"/>
    </source>
</evidence>
<evidence type="ECO:0000256" key="7">
    <source>
        <dbReference type="SAM" id="Phobius"/>
    </source>
</evidence>
<dbReference type="EMBL" id="BRXS01000003">
    <property type="protein sequence ID" value="GLC25595.1"/>
    <property type="molecule type" value="Genomic_DNA"/>
</dbReference>
<feature type="domain" description="ABC3 transporter permease C-terminal" evidence="8">
    <location>
        <begin position="362"/>
        <end position="475"/>
    </location>
</feature>
<protein>
    <recommendedName>
        <fullName evidence="12">Macrolide export ATP-binding/permease protein MacB</fullName>
    </recommendedName>
</protein>
<feature type="transmembrane region" description="Helical" evidence="7">
    <location>
        <begin position="855"/>
        <end position="874"/>
    </location>
</feature>
<comment type="subcellular location">
    <subcellularLocation>
        <location evidence="1">Cell membrane</location>
        <topology evidence="1">Multi-pass membrane protein</topology>
    </subcellularLocation>
</comment>
<evidence type="ECO:0000256" key="4">
    <source>
        <dbReference type="ARBA" id="ARBA00022989"/>
    </source>
</evidence>
<feature type="transmembrane region" description="Helical" evidence="7">
    <location>
        <begin position="504"/>
        <end position="527"/>
    </location>
</feature>
<dbReference type="Pfam" id="PF12704">
    <property type="entry name" value="MacB_PCD"/>
    <property type="match status" value="2"/>
</dbReference>
<keyword evidence="4 7" id="KW-1133">Transmembrane helix</keyword>
<dbReference type="Proteomes" id="UP001161325">
    <property type="component" value="Unassembled WGS sequence"/>
</dbReference>
<dbReference type="InterPro" id="IPR017800">
    <property type="entry name" value="ADOP"/>
</dbReference>
<comment type="similarity">
    <text evidence="6">Belongs to the ABC-4 integral membrane protein family.</text>
</comment>
<proteinExistence type="inferred from homology"/>
<evidence type="ECO:0000256" key="1">
    <source>
        <dbReference type="ARBA" id="ARBA00004651"/>
    </source>
</evidence>
<evidence type="ECO:0000256" key="2">
    <source>
        <dbReference type="ARBA" id="ARBA00022475"/>
    </source>
</evidence>
<feature type="domain" description="MacB-like periplasmic core" evidence="9">
    <location>
        <begin position="104"/>
        <end position="320"/>
    </location>
</feature>
<dbReference type="NCBIfam" id="TIGR03434">
    <property type="entry name" value="ADOP"/>
    <property type="match status" value="1"/>
</dbReference>
<feature type="transmembrane region" description="Helical" evidence="7">
    <location>
        <begin position="768"/>
        <end position="793"/>
    </location>
</feature>
<keyword evidence="11" id="KW-1185">Reference proteome</keyword>
<feature type="transmembrane region" description="Helical" evidence="7">
    <location>
        <begin position="354"/>
        <end position="379"/>
    </location>
</feature>
<dbReference type="Pfam" id="PF02687">
    <property type="entry name" value="FtsX"/>
    <property type="match status" value="2"/>
</dbReference>
<keyword evidence="5 7" id="KW-0472">Membrane</keyword>
<dbReference type="InterPro" id="IPR025857">
    <property type="entry name" value="MacB_PCD"/>
</dbReference>
<feature type="transmembrane region" description="Helical" evidence="7">
    <location>
        <begin position="102"/>
        <end position="124"/>
    </location>
</feature>
<reference evidence="10" key="1">
    <citation type="submission" date="2022-08" db="EMBL/GenBank/DDBJ databases">
        <title>Draft genome sequencing of Roseisolibacter agri AW1220.</title>
        <authorList>
            <person name="Tobiishi Y."/>
            <person name="Tonouchi A."/>
        </authorList>
    </citation>
    <scope>NUCLEOTIDE SEQUENCE</scope>
    <source>
        <strain evidence="10">AW1220</strain>
    </source>
</reference>
<dbReference type="GO" id="GO:0022857">
    <property type="term" value="F:transmembrane transporter activity"/>
    <property type="evidence" value="ECO:0007669"/>
    <property type="project" value="TreeGrafter"/>
</dbReference>
<evidence type="ECO:0000313" key="10">
    <source>
        <dbReference type="EMBL" id="GLC25595.1"/>
    </source>
</evidence>
<dbReference type="GO" id="GO:0005886">
    <property type="term" value="C:plasma membrane"/>
    <property type="evidence" value="ECO:0007669"/>
    <property type="project" value="UniProtKB-SubCell"/>
</dbReference>
<evidence type="ECO:0000313" key="11">
    <source>
        <dbReference type="Proteomes" id="UP001161325"/>
    </source>
</evidence>
<gene>
    <name evidence="10" type="ORF">rosag_21080</name>
</gene>
<evidence type="ECO:0000256" key="5">
    <source>
        <dbReference type="ARBA" id="ARBA00023136"/>
    </source>
</evidence>
<dbReference type="InterPro" id="IPR050250">
    <property type="entry name" value="Macrolide_Exporter_MacB"/>
</dbReference>
<organism evidence="10 11">
    <name type="scientific">Roseisolibacter agri</name>
    <dbReference type="NCBI Taxonomy" id="2014610"/>
    <lineage>
        <taxon>Bacteria</taxon>
        <taxon>Pseudomonadati</taxon>
        <taxon>Gemmatimonadota</taxon>
        <taxon>Gemmatimonadia</taxon>
        <taxon>Gemmatimonadales</taxon>
        <taxon>Gemmatimonadaceae</taxon>
        <taxon>Roseisolibacter</taxon>
    </lineage>
</organism>
<dbReference type="PANTHER" id="PTHR30572">
    <property type="entry name" value="MEMBRANE COMPONENT OF TRANSPORTER-RELATED"/>
    <property type="match status" value="1"/>
</dbReference>
<feature type="transmembrane region" description="Helical" evidence="7">
    <location>
        <begin position="410"/>
        <end position="432"/>
    </location>
</feature>
<sequence>MSAPESSPPAPPGLSIVRALAPLVPRPRRDEWIAEWHGELAWAAQLAARRGDASGATAVRLVWRALGALTDALWLRRHHGGHDVIGQDVRYAARALRRRPGFVAVVVLTLALGIGATTALFSVVNGVLLRPLHFPEAERLVEVRGEPTDGDVERVGPQASFPDFVDMREQATRFAHLAAFRTWTVTHTAAGSEPARLDVLYATASFFPTMGVRPLLGRALLPSDEQPGAAPVTVLGHALWQQRFAGDPGVIGRALTLDGVPTTIVGVLPPDANLDRADAQLWQPIVPGPMERVRGAHRYSVIGRLRPDATPAQARTELRAIARRLEIAYPRDNAKRSATVRPLHESVVGDARPALLMLFGAVSLVLLVGCANLASLFLARGATREREMAVRTALGAPRGRLLRQWMTESLLLTLTGGLAGLAVAWLGTRALLAFVPRSIPRAAEVALDLPVLAFLLVVSVLAGLVFGALPALQLRPGTGTSGALHGTSRTATAGRSRARLRQSLVVAEMTLATVLVVGAALLLKSFWQLHSTALTVRPEGVVVTRVQLPATRYDSAAKVTRFYERLRDEVAALPGVRGAAVAYEHPLGEGWTSSYAIVGEPTPSEGDRPEARVRPVTPGYFKTVGLALRAGRDISADDRMDTPGVVVVNEAFVRRHFAGGNPIGRVIDRQAPWWPGQPTQFRIVGVVADEPFLGVGTAADPATYYPHAQFPMGDMWLVVRADRDAAALSPLLRERIWRLDGALPVEQATALPTLLGRTLAEPRFNASLLALFAGAALLLAAVGIYGVLAYTVAQRTREIGVRLALGAARAHVVRQVVGQGLRVAAAGVVLGTLGALALGRVLGALLQGVSGHDPLVLVSVVAVLTLVATGAAWLPARRASRIAPSVALRQE</sequence>